<dbReference type="EMBL" id="JACHWR010000002">
    <property type="protein sequence ID" value="MBB3043933.1"/>
    <property type="molecule type" value="Genomic_DNA"/>
</dbReference>
<sequence>MTMYPAPDVRRPRFSVSVKAEVPLTTGGIVRIPARGYRWNVLSLIVQSLTSFADASQITTTYQLFAGDDRPTDLLATINAPGFATLTTDPNRPVLIEPYDELVVKLTFENLPEGNITQATVQVRVQLEELR</sequence>
<accession>A0A7W4VYM6</accession>
<proteinExistence type="predicted"/>
<evidence type="ECO:0000313" key="2">
    <source>
        <dbReference type="Proteomes" id="UP000589626"/>
    </source>
</evidence>
<reference evidence="1 2" key="1">
    <citation type="submission" date="2020-08" db="EMBL/GenBank/DDBJ databases">
        <title>Sequencing the genomes of 1000 actinobacteria strains.</title>
        <authorList>
            <person name="Klenk H.-P."/>
        </authorList>
    </citation>
    <scope>NUCLEOTIDE SEQUENCE [LARGE SCALE GENOMIC DNA]</scope>
    <source>
        <strain evidence="1 2">DSM 105498</strain>
    </source>
</reference>
<gene>
    <name evidence="1" type="ORF">FHU40_003751</name>
</gene>
<evidence type="ECO:0000313" key="1">
    <source>
        <dbReference type="EMBL" id="MBB3043933.1"/>
    </source>
</evidence>
<comment type="caution">
    <text evidence="1">The sequence shown here is derived from an EMBL/GenBank/DDBJ whole genome shotgun (WGS) entry which is preliminary data.</text>
</comment>
<keyword evidence="2" id="KW-1185">Reference proteome</keyword>
<protein>
    <submittedName>
        <fullName evidence="1">Uncharacterized protein</fullName>
    </submittedName>
</protein>
<dbReference type="RefSeq" id="WP_183593687.1">
    <property type="nucleotide sequence ID" value="NZ_JACHWR010000002.1"/>
</dbReference>
<organism evidence="1 2">
    <name type="scientific">Nocardioides soli</name>
    <dbReference type="NCBI Taxonomy" id="1036020"/>
    <lineage>
        <taxon>Bacteria</taxon>
        <taxon>Bacillati</taxon>
        <taxon>Actinomycetota</taxon>
        <taxon>Actinomycetes</taxon>
        <taxon>Propionibacteriales</taxon>
        <taxon>Nocardioidaceae</taxon>
        <taxon>Nocardioides</taxon>
    </lineage>
</organism>
<dbReference type="Proteomes" id="UP000589626">
    <property type="component" value="Unassembled WGS sequence"/>
</dbReference>
<dbReference type="AlphaFoldDB" id="A0A7W4VYM6"/>
<name>A0A7W4VYM6_9ACTN</name>